<evidence type="ECO:0000259" key="10">
    <source>
        <dbReference type="PROSITE" id="PS50010"/>
    </source>
</evidence>
<dbReference type="InterPro" id="IPR007110">
    <property type="entry name" value="Ig-like_dom"/>
</dbReference>
<dbReference type="Gene3D" id="1.20.58.60">
    <property type="match status" value="2"/>
</dbReference>
<feature type="compositionally biased region" description="Polar residues" evidence="9">
    <location>
        <begin position="395"/>
        <end position="406"/>
    </location>
</feature>
<evidence type="ECO:0000256" key="9">
    <source>
        <dbReference type="SAM" id="MobiDB-lite"/>
    </source>
</evidence>
<feature type="domain" description="Ig-like" evidence="11">
    <location>
        <begin position="2150"/>
        <end position="2235"/>
    </location>
</feature>
<feature type="domain" description="Ig-like" evidence="11">
    <location>
        <begin position="4023"/>
        <end position="4113"/>
    </location>
</feature>
<evidence type="ECO:0000256" key="7">
    <source>
        <dbReference type="ARBA" id="ARBA00023319"/>
    </source>
</evidence>
<feature type="domain" description="Ig-like" evidence="11">
    <location>
        <begin position="2539"/>
        <end position="2622"/>
    </location>
</feature>
<dbReference type="Pfam" id="PF07679">
    <property type="entry name" value="I-set"/>
    <property type="match status" value="27"/>
</dbReference>
<sequence>MEKEHKGIILLEKLKQVVHQADLNSKTAIQSACHSVEQTIEVLHGRKKKLEDAYKERTKLLEQSVKSCRLDEDIKENTKWVQSEGELFVTQTESALCMSTETADQLLKKHNEFVGIFKAKQSKIQQVLRDGQKLVNGYHFDRATIKYKIGKLDQMYNDFSKKLDQQEHILNQTVNFVRSSATVLKTLDSIKVKLHHKTSESEKLKQRKHATEATFSLLREGQMLASKTKCKKTMDTLKSIKDKHNAILVLTEKGINSDDDDVIFVNREIERISYWITNVAEEFLNCRKNPAQSRLHAEEFESEHLEIAEELNQVTKQINEIRAKVSGFSKKKKKIVFDFMERLDLLLEQCSTLSTRIKYRLLLVKMLVKFLSHSDEILKASTRLGEELTSDEPQENINATSSTWNRQKQEKEEVVNATEVLQEEANRLLEDLGMCPEETALDRNAVKRKTEKDVATIAQHSAHMESLWSQREDQLDRNKRLSTQFFEFEKEIRQVIGLINDQSETIFPLKEDFPGLKVIQTDLQKRLTQLQNVAKLANKEISTHLEIAENFAATSSEGREEAHQITVQLQLIHQKFRTKISKYEALLSMCSTFYTSVEKLIGYMNRALQEYTSDFLPRATLSAVQKIKDNSDRFKEIEELFTYTIHNGYDVLQSIHEYESMDGKSAKIEEALKSGSSSSLTNIWDDNKKQLDENLVILQVLQRISNLTLVVEEHTRLLLKINTHFGNSLLSAVTFCQESETFQDEIKGTEQEISDVRENISKLIQTGHPDGFQLEVKLNLLERRWNKLAELMEDHKTLLNSAVEFYQLCEQVETWLKDSNQFVKTTRAGARRCTTEKEIRELIDLVDNFKASGAEIQENRLRTLLEMSSLLSKEDAKTRAAYLRQSQDKVNQRLEKLRTDMESQIQRIHSDLNVPLLWDNDDDVDDFVMPERRVVLSNAAESPLLSDYSIHGEETMKWKDDLSAEGGSGKPKLLVTVSSNNQVPADMQKRISPIVKTEIDEFSKKDVAKVTVGQPATFTFGLGKGNAIGPGKKISVSGSSGEVAISGGAVTQSGEDGTSFLGPQIMKEISVKTDYDIETSPPSPSPDDSGLMYTMKKTLVTTTKEVTTNIRQEIKTQLEVVHVDNETELPRRIGMSTRESDRVGVSVTTVSGLASSPEDAMNDGRYSSGDVADNLKRELQGTNENIVKGVEGSLFAERGDLLDDSYVSPQQRGGGNIKTIQTGGAGSTTNKQKFEVSARDSNNKNLKVRHISKSNTIMASLPIKSDQRPVSMLELTLNLNDIDFESEDLASSKRNSRAILEEEEIIPQSTDSRNVESMPEEPSENESESTSRAPVKVILSMASQPKEKQQELEAKLNESDYTESLAKDILKESVQELDPLVFVNKINEECMAYITILHTIKNYMDKITVAPLKLQKNKDIIFRNIKDITHFQKTVLNINFEKCKSSEDVADCIINNAEKLTKLYHIYISKASELDKSLTNTSYFADYNDHKTNLEVHLNAPQQYIINLITLMQECILQTAMLHKDTTKLQIAIQLLQNIKDQQNRDPKEIILQLKANNKNVQESTILPQNNTITMEIPDSSLDEYDIISSDMSSASINMNGHGAIQLEIKIPQVPDFEILKDQPRYVISKGYTAKRKDEVHLPLGTEVTVVQKQDDRSYVVAFTKQNTELDRGWLPTYCLTLKTEAVEITSKEARAPVFTSQLISTSIVEGNPAELSVHVVGVPKPEVTWYLDGLPVRNDISHQVVWDGDQVSLKIIPAVIDDEGIYTVKAVNALGSATCQAEFIVESDVSSMSGLSDIEWEESKPRDSTTARKFLVGDNITFRASLDSGSTPPNSPPSFIQKLKSKTVTLNTNVSFEIQAEGEPEPTVMFFLNNYKLENSKHVSITKQRTVHTITFNRIAQADLGTLKCVLTNLAGKDECSCTISRSVSQTEDLNNNQNVPTLIAKSNNLQVIRDTDAEFVVEYSGAPEPEISWFKDQIHMTADYGAEIRRESGKCIMILKEVTGDDEGVYTCVAKNSYGEVSCTFTLNVLTIAPNEGPRPISLVITDEGPPVILEKFVDKQSYEGDTARFQVKAKGVPKPTVSWFFNDQQITSSKGNFQLSQDGSNYILTIRVCEKEFAGHYKFVAENPHGKVVAEDDVVIHESIFPPKFIHQPSQLTISANDTCTISSVIRGKPKPSVEWYKDNRCLDERSGFQFVNSNDTYSLVIQRFVEKHAGVYKCSAFNSAGESSSLTTIDLLKEKCQPQFTEPAVDTEINVGETAKLEVTLQSHPAPKITWYKDGEQLPENHKYDFQRNNQTSTYVIYIKNTSFEDSGIYKCVAENALGKESCECYLNVTRALERPHFIKGLSDFSVLEHDKGVELQVEVGGNPKPDVLFYKDGAILESSSRRKLIREDQQHTLHWKYVLPDDTGEYSVVATNSSGEDVTSCIMTVASEGKAPEILQHETSLTATEFQPVTIKIKSTGVPTPEISWTKGKQSIEENDNVSISNDVGASALTIESTSPEDAGDYQAIAQNSYGKAMATIRLSVSEVKKEFRPEFSSKLNDVQIGYGQDAEIEVGIAGYPEPLVQWKRDGQLLEESDLIQQSFQNGVCRLILKNCQKDSGGCIECIASNKLGEIVSQCFLVVQKNANKDIKRTASEKSKAPKFLQPLRDLHIHQSDAIVLETIVGGTPFPDVRWYKQDKLLHPSKRMKIGANSKDGKSFLRIVNAGKDDAGEYEIVAKNKHGETSMSCEVHVKDSIKVSRENSRKESKKPLKPSIVEKPEEPHVNEGDEIKFSFTVNAYPQPTVEILKNGKPFKQPSHITTQFTENTFTFFTNCCKVTDEAMYEFIIANQHGKETFKLEILVDETGELEVVAKTIGSDSRRQSKEESMRMSRQMSSSDDDESGRLSRARISPKPPSKRGKKPKKFMQKDSESEDSDTTDGVLDRKSVSEDVLQAVDEQVVQASSVPSVEEAPFSSEFEPLFIEEPQNQKVMEGRQLKLTAKVTGSPEPSVKWFKEGKQLEEGNGLTMDVRDGLATLKINKCKEADAGEYVCWIENDINKVMVPAMVEILMMPSKPEFKKKLEDLIITEGQDAVFEIQLSGMPYPDLQWFQDNRLLSHSDRITIRADKETKTHTLTINNCTLREGRNFKCIARNSLGNSTSMASLKVQETILAPQFTTPLQDCDFMQTEEIKLKVAFTGKPKPLVEWSVNDQTIKSSPKMKIKNDRESSQLTIPNCKDEHSGKYKAVCSNTAGEVITECQVSVTEELRKPEITSTPKSVKCVEGKNATFKVGFSGKPQPEVKWSHKGVELTSSDNIEIKKDNNKTSLVIKNCTLDQAGNYSCELTSKAGTIQCNMDLNVEEGQSKPTIIEKFKEVSVKEKGSMELTVTFRGKPKPTITWSKNEIKLKQDARFSMTEEPGKATLRLIDAVKTDTGTYKVTLKNSQGDAQCKAKITVVEDVVLPEFTAELSDVQPVEGEALVLSVKADGLPEPTFTWTKNGTPITSKGQLKINAGELKIEKVSANDNGLYECTATNKVGQTKTSCNVAIGKTPKAPTVSYRPDQDEIAIFQNENFVESFKIDAAPKPDFDVTRNGEPVSENIQVSFNEETGEGLFEIPNVTFDDAGTYNIKASNEHGSVDFSFNVNINGPDDLMFTQKLTDLTIMEDGNAILEVMFKGHVEDVDWYKDNEYIDESDKFEIIDEEDRCTCVVHNCTVADAGHYRCEILNENNSESCLAVVTVKEGVQMPAFLEKLKDESVEEGKSLMMEVLSEGKPTPAVKWLKNNVQMVNGTNVKIESDGRAHSLQILNVSQRDAGSYLCRLSNSVGVVECKAKVEVTESSDAPVITKPLEPELICDNGSDVTLMVTFEGVKSKASFFKDGKEIKPDKRISILPLGKNASQLTIQHLTEPDQGEYVAKVTNQNGTVESITKIYVKAKPTKPQVTSPPPADVNLLCDDTLCLELAIVANPEPTIQWYKDDKSIDSNDKYVFENDLKNGNVKLLANEVDESLAGVYKLLLTNELGETTFESEVNINKKPEKPSFIGASLEDLTLDEHTALILKASASGLPQPVFEWFKDDNLLQENVESSVNNEGHIESKIEIQDVLLKHAGKYVCVAKNDVGECQQTAHVVINEVIYPPKFEYELKDCLGYEGDEIVLATVCSGSLPQTQKWSRNGKAIHNTSSTRVHRPDNMDHKFMLKIPKAKQSDSGKYELEVSNSAGKCVTSCKLDIQDAPTMPHFTTKLKDQNNVSEGKNVEISIKVSGRPQFIWYLNDQELNHNGENILIVSKDDGRSTLTLKSVSIEQSGILRVDAFNPVGKVTSQCNLKIVESTQLPEFTKQLSEVNTEEGDDIILSVCVQGKPNPEVTWTKSRKPVVEGDNIQMMEEEGGNRKLIIKKATVQDSGRYKITATNKVGDRFSSCNVTVKEKVEPPIFTSELPKKVIVAEGGLLALQVEYAGSPKPRIKWKCNGRNLKFDKRFQIIDVNENCSRLEKLDFTKEDAGLFICSLTNDSGEINYECSVDVLGDSIEPTFNKTLQDNLKVNEGENIVLEVYVAGVPEPSVNFYKDDMVLQNIDGFISNRTVIIGRLLLKMYSQKIVDDMYVKYPIQPEKKSANAV</sequence>
<dbReference type="FunFam" id="2.60.40.10:FF:000612">
    <property type="entry name" value="palladin isoform X1"/>
    <property type="match status" value="1"/>
</dbReference>
<keyword evidence="13" id="KW-1185">Reference proteome</keyword>
<dbReference type="EnsemblMetazoa" id="CLYHEMT008508.3">
    <property type="protein sequence ID" value="CLYHEMP008508.3"/>
    <property type="gene ID" value="CLYHEMG008508"/>
</dbReference>
<dbReference type="SMART" id="SM00150">
    <property type="entry name" value="SPEC"/>
    <property type="match status" value="3"/>
</dbReference>
<dbReference type="PROSITE" id="PS50010">
    <property type="entry name" value="DH_2"/>
    <property type="match status" value="1"/>
</dbReference>
<dbReference type="FunFam" id="2.60.40.10:FF:000345">
    <property type="entry name" value="Muscle M-line assembly protein unc-89"/>
    <property type="match status" value="2"/>
</dbReference>
<feature type="domain" description="Ig-like" evidence="11">
    <location>
        <begin position="2441"/>
        <end position="2531"/>
    </location>
</feature>
<feature type="coiled-coil region" evidence="8">
    <location>
        <begin position="297"/>
        <end position="324"/>
    </location>
</feature>
<dbReference type="GO" id="GO:0031672">
    <property type="term" value="C:A band"/>
    <property type="evidence" value="ECO:0007669"/>
    <property type="project" value="UniProtKB-ARBA"/>
</dbReference>
<keyword evidence="7" id="KW-0393">Immunoglobulin domain</keyword>
<dbReference type="CDD" id="cd00176">
    <property type="entry name" value="SPEC"/>
    <property type="match status" value="2"/>
</dbReference>
<dbReference type="FunFam" id="2.60.40.10:FF:000425">
    <property type="entry name" value="Myosin light chain kinase"/>
    <property type="match status" value="8"/>
</dbReference>
<feature type="domain" description="Ig-like" evidence="11">
    <location>
        <begin position="3633"/>
        <end position="3723"/>
    </location>
</feature>
<feature type="domain" description="Ig-like" evidence="11">
    <location>
        <begin position="2965"/>
        <end position="3053"/>
    </location>
</feature>
<evidence type="ECO:0000256" key="4">
    <source>
        <dbReference type="ARBA" id="ARBA00022729"/>
    </source>
</evidence>
<dbReference type="InterPro" id="IPR003599">
    <property type="entry name" value="Ig_sub"/>
</dbReference>
<evidence type="ECO:0000256" key="1">
    <source>
        <dbReference type="ARBA" id="ARBA00004496"/>
    </source>
</evidence>
<evidence type="ECO:0000259" key="11">
    <source>
        <dbReference type="PROSITE" id="PS50835"/>
    </source>
</evidence>
<protein>
    <recommendedName>
        <fullName evidence="14">Titin</fullName>
    </recommendedName>
</protein>
<feature type="region of interest" description="Disordered" evidence="9">
    <location>
        <begin position="2743"/>
        <end position="2769"/>
    </location>
</feature>
<feature type="compositionally biased region" description="Basic and acidic residues" evidence="9">
    <location>
        <begin position="2864"/>
        <end position="2875"/>
    </location>
</feature>
<dbReference type="OrthoDB" id="5969272at2759"/>
<evidence type="ECO:0000256" key="8">
    <source>
        <dbReference type="SAM" id="Coils"/>
    </source>
</evidence>
<keyword evidence="5" id="KW-0677">Repeat</keyword>
<feature type="domain" description="Ig-like" evidence="11">
    <location>
        <begin position="3921"/>
        <end position="4017"/>
    </location>
</feature>
<dbReference type="SUPFAM" id="SSF48726">
    <property type="entry name" value="Immunoglobulin"/>
    <property type="match status" value="27"/>
</dbReference>
<dbReference type="InterPro" id="IPR003598">
    <property type="entry name" value="Ig_sub2"/>
</dbReference>
<feature type="domain" description="Ig-like" evidence="11">
    <location>
        <begin position="4121"/>
        <end position="4207"/>
    </location>
</feature>
<feature type="domain" description="Ig-like" evidence="11">
    <location>
        <begin position="1697"/>
        <end position="1785"/>
    </location>
</feature>
<dbReference type="Pfam" id="PF00435">
    <property type="entry name" value="Spectrin"/>
    <property type="match status" value="2"/>
</dbReference>
<evidence type="ECO:0000256" key="3">
    <source>
        <dbReference type="ARBA" id="ARBA00022490"/>
    </source>
</evidence>
<feature type="domain" description="Ig-like" evidence="11">
    <location>
        <begin position="4317"/>
        <end position="4406"/>
    </location>
</feature>
<dbReference type="PANTHER" id="PTHR45080:SF8">
    <property type="entry name" value="IG-LIKE DOMAIN-CONTAINING PROTEIN"/>
    <property type="match status" value="1"/>
</dbReference>
<dbReference type="InterPro" id="IPR050958">
    <property type="entry name" value="Cell_Adh-Cytoskel_Orgn"/>
</dbReference>
<feature type="compositionally biased region" description="Acidic residues" evidence="9">
    <location>
        <begin position="1318"/>
        <end position="1327"/>
    </location>
</feature>
<dbReference type="Gene3D" id="1.20.900.10">
    <property type="entry name" value="Dbl homology (DH) domain"/>
    <property type="match status" value="1"/>
</dbReference>
<dbReference type="CDD" id="cd00096">
    <property type="entry name" value="Ig"/>
    <property type="match status" value="1"/>
</dbReference>
<feature type="domain" description="Ig-like" evidence="11">
    <location>
        <begin position="2246"/>
        <end position="2338"/>
    </location>
</feature>
<dbReference type="GO" id="GO:0005886">
    <property type="term" value="C:plasma membrane"/>
    <property type="evidence" value="ECO:0007669"/>
    <property type="project" value="TreeGrafter"/>
</dbReference>
<dbReference type="GO" id="GO:0050808">
    <property type="term" value="P:synapse organization"/>
    <property type="evidence" value="ECO:0007669"/>
    <property type="project" value="TreeGrafter"/>
</dbReference>
<feature type="region of interest" description="Disordered" evidence="9">
    <location>
        <begin position="387"/>
        <end position="410"/>
    </location>
</feature>
<feature type="compositionally biased region" description="Polar residues" evidence="9">
    <location>
        <begin position="1218"/>
        <end position="1229"/>
    </location>
</feature>
<feature type="domain" description="Ig-like" evidence="11">
    <location>
        <begin position="1942"/>
        <end position="2030"/>
    </location>
</feature>
<dbReference type="PROSITE" id="PS50835">
    <property type="entry name" value="IG_LIKE"/>
    <property type="match status" value="21"/>
</dbReference>
<dbReference type="Proteomes" id="UP000594262">
    <property type="component" value="Unplaced"/>
</dbReference>
<dbReference type="GO" id="GO:0045989">
    <property type="term" value="P:positive regulation of striated muscle contraction"/>
    <property type="evidence" value="ECO:0007669"/>
    <property type="project" value="UniProtKB-ARBA"/>
</dbReference>
<keyword evidence="4" id="KW-0732">Signal</keyword>
<keyword evidence="8" id="KW-0175">Coiled coil</keyword>
<dbReference type="GO" id="GO:0043025">
    <property type="term" value="C:neuronal cell body"/>
    <property type="evidence" value="ECO:0007669"/>
    <property type="project" value="TreeGrafter"/>
</dbReference>
<comment type="subcellular location">
    <subcellularLocation>
        <location evidence="1">Cytoplasm</location>
    </subcellularLocation>
</comment>
<dbReference type="Pfam" id="PF00621">
    <property type="entry name" value="RhoGEF"/>
    <property type="match status" value="1"/>
</dbReference>
<evidence type="ECO:0000256" key="5">
    <source>
        <dbReference type="ARBA" id="ARBA00022737"/>
    </source>
</evidence>
<feature type="domain" description="Ig-like" evidence="11">
    <location>
        <begin position="3061"/>
        <end position="3153"/>
    </location>
</feature>
<dbReference type="GO" id="GO:0030424">
    <property type="term" value="C:axon"/>
    <property type="evidence" value="ECO:0007669"/>
    <property type="project" value="TreeGrafter"/>
</dbReference>
<dbReference type="GO" id="GO:0007156">
    <property type="term" value="P:homophilic cell adhesion via plasma membrane adhesion molecules"/>
    <property type="evidence" value="ECO:0007669"/>
    <property type="project" value="TreeGrafter"/>
</dbReference>
<dbReference type="FunFam" id="2.60.40.10:FF:000032">
    <property type="entry name" value="palladin isoform X1"/>
    <property type="match status" value="3"/>
</dbReference>
<accession>A0A7M5V6T0</accession>
<dbReference type="SMART" id="SM00409">
    <property type="entry name" value="IG"/>
    <property type="match status" value="26"/>
</dbReference>
<proteinExistence type="inferred from homology"/>
<evidence type="ECO:0000256" key="2">
    <source>
        <dbReference type="ARBA" id="ARBA00006692"/>
    </source>
</evidence>
<dbReference type="SUPFAM" id="SSF48065">
    <property type="entry name" value="DBL homology domain (DH-domain)"/>
    <property type="match status" value="1"/>
</dbReference>
<feature type="domain" description="Ig-like" evidence="11">
    <location>
        <begin position="3159"/>
        <end position="3247"/>
    </location>
</feature>
<name>A0A7M5V6T0_9CNID</name>
<dbReference type="InterPro" id="IPR013783">
    <property type="entry name" value="Ig-like_fold"/>
</dbReference>
<keyword evidence="6" id="KW-1015">Disulfide bond</keyword>
<organism evidence="12 13">
    <name type="scientific">Clytia hemisphaerica</name>
    <dbReference type="NCBI Taxonomy" id="252671"/>
    <lineage>
        <taxon>Eukaryota</taxon>
        <taxon>Metazoa</taxon>
        <taxon>Cnidaria</taxon>
        <taxon>Hydrozoa</taxon>
        <taxon>Hydroidolina</taxon>
        <taxon>Leptothecata</taxon>
        <taxon>Obeliida</taxon>
        <taxon>Clytiidae</taxon>
        <taxon>Clytia</taxon>
    </lineage>
</organism>
<dbReference type="Gene3D" id="2.60.40.10">
    <property type="entry name" value="Immunoglobulins"/>
    <property type="match status" value="28"/>
</dbReference>
<feature type="coiled-coil region" evidence="8">
    <location>
        <begin position="739"/>
        <end position="766"/>
    </location>
</feature>
<evidence type="ECO:0000256" key="6">
    <source>
        <dbReference type="ARBA" id="ARBA00023157"/>
    </source>
</evidence>
<dbReference type="InterPro" id="IPR018159">
    <property type="entry name" value="Spectrin/alpha-actinin"/>
</dbReference>
<comment type="similarity">
    <text evidence="2">Belongs to the protein kinase superfamily. CAMK Ser/Thr protein kinase family.</text>
</comment>
<evidence type="ECO:0000313" key="13">
    <source>
        <dbReference type="Proteomes" id="UP000594262"/>
    </source>
</evidence>
<dbReference type="InterPro" id="IPR000219">
    <property type="entry name" value="DH_dom"/>
</dbReference>
<dbReference type="SMART" id="SM00408">
    <property type="entry name" value="IGc2"/>
    <property type="match status" value="24"/>
</dbReference>
<feature type="domain" description="Ig-like" evidence="11">
    <location>
        <begin position="3731"/>
        <end position="3819"/>
    </location>
</feature>
<feature type="region of interest" description="Disordered" evidence="9">
    <location>
        <begin position="1288"/>
        <end position="1334"/>
    </location>
</feature>
<dbReference type="InterPro" id="IPR036179">
    <property type="entry name" value="Ig-like_dom_sf"/>
</dbReference>
<feature type="region of interest" description="Disordered" evidence="9">
    <location>
        <begin position="1207"/>
        <end position="1229"/>
    </location>
</feature>
<feature type="domain" description="DH" evidence="10">
    <location>
        <begin position="1346"/>
        <end position="1546"/>
    </location>
</feature>
<dbReference type="InterPro" id="IPR013098">
    <property type="entry name" value="Ig_I-set"/>
</dbReference>
<evidence type="ECO:0000313" key="12">
    <source>
        <dbReference type="EnsemblMetazoa" id="CLYHEMP008508.3"/>
    </source>
</evidence>
<dbReference type="GO" id="GO:0005085">
    <property type="term" value="F:guanyl-nucleotide exchange factor activity"/>
    <property type="evidence" value="ECO:0007669"/>
    <property type="project" value="InterPro"/>
</dbReference>
<dbReference type="SUPFAM" id="SSF46966">
    <property type="entry name" value="Spectrin repeat"/>
    <property type="match status" value="2"/>
</dbReference>
<dbReference type="EnsemblMetazoa" id="CLYHEMT008508.1">
    <property type="protein sequence ID" value="CLYHEMP008508.1"/>
    <property type="gene ID" value="CLYHEMG008508"/>
</dbReference>
<dbReference type="FunFam" id="2.60.40.10:FF:000107">
    <property type="entry name" value="Myosin, light chain kinase a"/>
    <property type="match status" value="4"/>
</dbReference>
<feature type="domain" description="Ig-like" evidence="11">
    <location>
        <begin position="3351"/>
        <end position="3439"/>
    </location>
</feature>
<dbReference type="EnsemblMetazoa" id="CLYHEMT008508.5">
    <property type="protein sequence ID" value="CLYHEMP008508.5"/>
    <property type="gene ID" value="CLYHEMG008508"/>
</dbReference>
<dbReference type="GO" id="GO:0060298">
    <property type="term" value="P:positive regulation of sarcomere organization"/>
    <property type="evidence" value="ECO:0007669"/>
    <property type="project" value="UniProtKB-ARBA"/>
</dbReference>
<reference evidence="12" key="1">
    <citation type="submission" date="2021-01" db="UniProtKB">
        <authorList>
            <consortium name="EnsemblMetazoa"/>
        </authorList>
    </citation>
    <scope>IDENTIFICATION</scope>
</reference>
<evidence type="ECO:0008006" key="14">
    <source>
        <dbReference type="Google" id="ProtNLM"/>
    </source>
</evidence>
<feature type="region of interest" description="Disordered" evidence="9">
    <location>
        <begin position="2859"/>
        <end position="2929"/>
    </location>
</feature>
<dbReference type="InterPro" id="IPR035899">
    <property type="entry name" value="DBL_dom_sf"/>
</dbReference>
<feature type="domain" description="Ig-like" evidence="11">
    <location>
        <begin position="4413"/>
        <end position="4504"/>
    </location>
</feature>
<keyword evidence="3" id="KW-0963">Cytoplasm</keyword>
<feature type="domain" description="Ig-like" evidence="11">
    <location>
        <begin position="2647"/>
        <end position="2737"/>
    </location>
</feature>
<dbReference type="PANTHER" id="PTHR45080">
    <property type="entry name" value="CONTACTIN 5"/>
    <property type="match status" value="1"/>
</dbReference>
<feature type="domain" description="Ig-like" evidence="11">
    <location>
        <begin position="3447"/>
        <end position="3531"/>
    </location>
</feature>
<feature type="domain" description="Ig-like" evidence="11">
    <location>
        <begin position="3255"/>
        <end position="3337"/>
    </location>
</feature>
<feature type="domain" description="Ig-like" evidence="11">
    <location>
        <begin position="2052"/>
        <end position="2142"/>
    </location>
</feature>
<dbReference type="GO" id="GO:0008046">
    <property type="term" value="F:axon guidance receptor activity"/>
    <property type="evidence" value="ECO:0007669"/>
    <property type="project" value="TreeGrafter"/>
</dbReference>
<feature type="compositionally biased region" description="Basic residues" evidence="9">
    <location>
        <begin position="2901"/>
        <end position="2911"/>
    </location>
</feature>
<dbReference type="InterPro" id="IPR002017">
    <property type="entry name" value="Spectrin_repeat"/>
</dbReference>